<dbReference type="EMBL" id="JBFCZG010000007">
    <property type="protein sequence ID" value="KAL3420491.1"/>
    <property type="molecule type" value="Genomic_DNA"/>
</dbReference>
<feature type="chain" id="PRO_5046854342" evidence="1">
    <location>
        <begin position="20"/>
        <end position="134"/>
    </location>
</feature>
<evidence type="ECO:0000313" key="2">
    <source>
        <dbReference type="EMBL" id="KAL3420491.1"/>
    </source>
</evidence>
<comment type="caution">
    <text evidence="2">The sequence shown here is derived from an EMBL/GenBank/DDBJ whole genome shotgun (WGS) entry which is preliminary data.</text>
</comment>
<keyword evidence="3" id="KW-1185">Reference proteome</keyword>
<proteinExistence type="predicted"/>
<feature type="signal peptide" evidence="1">
    <location>
        <begin position="1"/>
        <end position="19"/>
    </location>
</feature>
<organism evidence="2 3">
    <name type="scientific">Phlyctema vagabunda</name>
    <dbReference type="NCBI Taxonomy" id="108571"/>
    <lineage>
        <taxon>Eukaryota</taxon>
        <taxon>Fungi</taxon>
        <taxon>Dikarya</taxon>
        <taxon>Ascomycota</taxon>
        <taxon>Pezizomycotina</taxon>
        <taxon>Leotiomycetes</taxon>
        <taxon>Helotiales</taxon>
        <taxon>Dermateaceae</taxon>
        <taxon>Phlyctema</taxon>
    </lineage>
</organism>
<reference evidence="2 3" key="1">
    <citation type="submission" date="2024-06" db="EMBL/GenBank/DDBJ databases">
        <title>Complete genome of Phlyctema vagabunda strain 19-DSS-EL-015.</title>
        <authorList>
            <person name="Fiorenzani C."/>
        </authorList>
    </citation>
    <scope>NUCLEOTIDE SEQUENCE [LARGE SCALE GENOMIC DNA]</scope>
    <source>
        <strain evidence="2 3">19-DSS-EL-015</strain>
    </source>
</reference>
<dbReference type="Proteomes" id="UP001629113">
    <property type="component" value="Unassembled WGS sequence"/>
</dbReference>
<accession>A0ABR4PAZ8</accession>
<evidence type="ECO:0000313" key="3">
    <source>
        <dbReference type="Proteomes" id="UP001629113"/>
    </source>
</evidence>
<gene>
    <name evidence="2" type="ORF">PVAG01_08990</name>
</gene>
<keyword evidence="1" id="KW-0732">Signal</keyword>
<evidence type="ECO:0000256" key="1">
    <source>
        <dbReference type="SAM" id="SignalP"/>
    </source>
</evidence>
<sequence>MKLCAALNLLLLVCATAHAAGEKRTLCGRAVDALSNKTTSTYCGVHGAITQRGSQLLNIWDNQPLQSSPEACGAYCQQRIGNYSESFSIQAGGSSSGYVCSCYQFGIGALKLNATAGNTTLVYYDTACFSFSNC</sequence>
<name>A0ABR4PAZ8_9HELO</name>
<protein>
    <submittedName>
        <fullName evidence="2">Uncharacterized protein</fullName>
    </submittedName>
</protein>